<feature type="compositionally biased region" description="Basic and acidic residues" evidence="1">
    <location>
        <begin position="1"/>
        <end position="24"/>
    </location>
</feature>
<keyword evidence="3" id="KW-1185">Reference proteome</keyword>
<dbReference type="Proteomes" id="UP000323221">
    <property type="component" value="Unassembled WGS sequence"/>
</dbReference>
<dbReference type="RefSeq" id="WP_146354826.1">
    <property type="nucleotide sequence ID" value="NZ_VOIR01000011.1"/>
</dbReference>
<proteinExistence type="predicted"/>
<feature type="region of interest" description="Disordered" evidence="1">
    <location>
        <begin position="1"/>
        <end position="101"/>
    </location>
</feature>
<accession>A0A5M8QM47</accession>
<name>A0A5M8QM47_9MICO</name>
<dbReference type="EMBL" id="VOIR01000011">
    <property type="protein sequence ID" value="KAA6436241.1"/>
    <property type="molecule type" value="Genomic_DNA"/>
</dbReference>
<evidence type="ECO:0000313" key="3">
    <source>
        <dbReference type="Proteomes" id="UP000323221"/>
    </source>
</evidence>
<gene>
    <name evidence="2" type="ORF">FQ330_02185</name>
</gene>
<evidence type="ECO:0000313" key="2">
    <source>
        <dbReference type="EMBL" id="KAA6436241.1"/>
    </source>
</evidence>
<feature type="compositionally biased region" description="Basic and acidic residues" evidence="1">
    <location>
        <begin position="75"/>
        <end position="89"/>
    </location>
</feature>
<evidence type="ECO:0000256" key="1">
    <source>
        <dbReference type="SAM" id="MobiDB-lite"/>
    </source>
</evidence>
<dbReference type="OrthoDB" id="5126362at2"/>
<dbReference type="AlphaFoldDB" id="A0A5M8QM47"/>
<reference evidence="2 3" key="1">
    <citation type="submission" date="2019-08" db="EMBL/GenBank/DDBJ databases">
        <title>Agrococcus lahaulensis sp. nov., isolated from a cold desert of the Indian Himalayas.</title>
        <authorList>
            <person name="Qu J.H."/>
        </authorList>
    </citation>
    <scope>NUCLEOTIDE SEQUENCE [LARGE SCALE GENOMIC DNA]</scope>
    <source>
        <strain evidence="2 3">NS18</strain>
    </source>
</reference>
<sequence>MRSAHHTPDAHGHDGHDCPRAADRGHHRHHGHPGHRDHVDAERSHCAERGHHGHDAADQHRTDHAGAEPQTGRHPRGDARPRPTLERSILRSARRIRRAGLTPDQLHDRLAGAVSHADYVTTMRTLRRIGAELR</sequence>
<organism evidence="2 3">
    <name type="scientific">Agrococcus sediminis</name>
    <dbReference type="NCBI Taxonomy" id="2599924"/>
    <lineage>
        <taxon>Bacteria</taxon>
        <taxon>Bacillati</taxon>
        <taxon>Actinomycetota</taxon>
        <taxon>Actinomycetes</taxon>
        <taxon>Micrococcales</taxon>
        <taxon>Microbacteriaceae</taxon>
        <taxon>Agrococcus</taxon>
    </lineage>
</organism>
<protein>
    <submittedName>
        <fullName evidence="2">Uncharacterized protein</fullName>
    </submittedName>
</protein>
<comment type="caution">
    <text evidence="2">The sequence shown here is derived from an EMBL/GenBank/DDBJ whole genome shotgun (WGS) entry which is preliminary data.</text>
</comment>
<feature type="compositionally biased region" description="Basic and acidic residues" evidence="1">
    <location>
        <begin position="34"/>
        <end position="66"/>
    </location>
</feature>